<comment type="caution">
    <text evidence="1">The sequence shown here is derived from an EMBL/GenBank/DDBJ whole genome shotgun (WGS) entry which is preliminary data.</text>
</comment>
<proteinExistence type="predicted"/>
<gene>
    <name evidence="1" type="ORF">NLO413_0650</name>
</gene>
<organism evidence="1 2">
    <name type="scientific">Candidatus Neoehrlichia procyonis str. RAC413</name>
    <dbReference type="NCBI Taxonomy" id="1359163"/>
    <lineage>
        <taxon>Bacteria</taxon>
        <taxon>Pseudomonadati</taxon>
        <taxon>Pseudomonadota</taxon>
        <taxon>Alphaproteobacteria</taxon>
        <taxon>Rickettsiales</taxon>
        <taxon>Anaplasmataceae</taxon>
        <taxon>Candidatus Neoehrlichia</taxon>
    </lineage>
</organism>
<reference evidence="1 2" key="1">
    <citation type="submission" date="2015-02" db="EMBL/GenBank/DDBJ databases">
        <title>Genome Sequencing of Rickettsiales.</title>
        <authorList>
            <person name="Daugherty S.C."/>
            <person name="Su Q."/>
            <person name="Abolude K."/>
            <person name="Beier-Sexton M."/>
            <person name="Carlyon J.A."/>
            <person name="Carter R."/>
            <person name="Day N.P."/>
            <person name="Dumler S.J."/>
            <person name="Dyachenko V."/>
            <person name="Godinez A."/>
            <person name="Kurtti T.J."/>
            <person name="Lichay M."/>
            <person name="Mullins K.E."/>
            <person name="Ott S."/>
            <person name="Pappas-Brown V."/>
            <person name="Paris D.H."/>
            <person name="Patel P."/>
            <person name="Richards A.L."/>
            <person name="Sadzewicz L."/>
            <person name="Sears K."/>
            <person name="Seidman D."/>
            <person name="Sengamalay N."/>
            <person name="Stenos J."/>
            <person name="Tallon L.J."/>
            <person name="Vincent G."/>
            <person name="Fraser C.M."/>
            <person name="Munderloh U."/>
            <person name="Dunning-Hotopp J.C."/>
        </authorList>
    </citation>
    <scope>NUCLEOTIDE SEQUENCE [LARGE SCALE GENOMIC DNA]</scope>
    <source>
        <strain evidence="1 2">RAC413</strain>
    </source>
</reference>
<keyword evidence="2" id="KW-1185">Reference proteome</keyword>
<dbReference type="AlphaFoldDB" id="A0A0F3NNI8"/>
<name>A0A0F3NNI8_9RICK</name>
<accession>A0A0F3NNI8</accession>
<protein>
    <submittedName>
        <fullName evidence="1">Uncharacterized protein</fullName>
    </submittedName>
</protein>
<dbReference type="Proteomes" id="UP000033562">
    <property type="component" value="Unassembled WGS sequence"/>
</dbReference>
<dbReference type="EMBL" id="LANX01000001">
    <property type="protein sequence ID" value="KJV69267.1"/>
    <property type="molecule type" value="Genomic_DNA"/>
</dbReference>
<sequence>MFLAYLINDNLVGNYKSAIVYSDKKLSKGKFACISLSTSL</sequence>
<evidence type="ECO:0000313" key="1">
    <source>
        <dbReference type="EMBL" id="KJV69267.1"/>
    </source>
</evidence>
<dbReference type="RefSeq" id="WP_269744822.1">
    <property type="nucleotide sequence ID" value="NZ_LANX01000001.1"/>
</dbReference>
<evidence type="ECO:0000313" key="2">
    <source>
        <dbReference type="Proteomes" id="UP000033562"/>
    </source>
</evidence>